<proteinExistence type="predicted"/>
<reference evidence="1 2" key="1">
    <citation type="submission" date="2014-09" db="EMBL/GenBank/DDBJ databases">
        <authorList>
            <person name="Bertelli C."/>
        </authorList>
    </citation>
    <scope>NUCLEOTIDE SEQUENCE [LARGE SCALE GENOMIC DNA]</scope>
    <source>
        <strain evidence="1 2">BIC1401111250</strain>
    </source>
</reference>
<accession>A0ABP1X377</accession>
<sequence length="56" mass="6362">MEQPAPIVSIWKHSYSIASSFFSEWKSPQAVWNLPVMPTTGLPRLRTYLITIGKLS</sequence>
<dbReference type="EMBL" id="CCWP01000009">
    <property type="protein sequence ID" value="CEE98628.1"/>
    <property type="molecule type" value="Genomic_DNA"/>
</dbReference>
<evidence type="ECO:0000313" key="1">
    <source>
        <dbReference type="EMBL" id="CEE98628.1"/>
    </source>
</evidence>
<comment type="caution">
    <text evidence="1">The sequence shown here is derived from an EMBL/GenBank/DDBJ whole genome shotgun (WGS) entry which is preliminary data.</text>
</comment>
<evidence type="ECO:0000313" key="2">
    <source>
        <dbReference type="Proteomes" id="UP000043107"/>
    </source>
</evidence>
<keyword evidence="2" id="KW-1185">Reference proteome</keyword>
<organism evidence="1 2">
    <name type="scientific">Bifidobacterium longum subsp. infantis</name>
    <dbReference type="NCBI Taxonomy" id="1682"/>
    <lineage>
        <taxon>Bacteria</taxon>
        <taxon>Bacillati</taxon>
        <taxon>Actinomycetota</taxon>
        <taxon>Actinomycetes</taxon>
        <taxon>Bifidobacteriales</taxon>
        <taxon>Bifidobacteriaceae</taxon>
        <taxon>Bifidobacterium</taxon>
    </lineage>
</organism>
<name>A0ABP1X377_BIFLI</name>
<gene>
    <name evidence="1" type="ORF">BLIC_c00409</name>
</gene>
<protein>
    <submittedName>
        <fullName evidence="1">Uncharacterized protein</fullName>
    </submittedName>
</protein>
<dbReference type="Proteomes" id="UP000043107">
    <property type="component" value="Unassembled WGS sequence"/>
</dbReference>